<evidence type="ECO:0000259" key="2">
    <source>
        <dbReference type="PROSITE" id="PS51746"/>
    </source>
</evidence>
<dbReference type="InterPro" id="IPR036457">
    <property type="entry name" value="PPM-type-like_dom_sf"/>
</dbReference>
<gene>
    <name evidence="3" type="ORF">Bccel_5745</name>
</gene>
<reference evidence="4" key="1">
    <citation type="submission" date="2015-07" db="EMBL/GenBank/DDBJ databases">
        <title>Near-Complete Genome Sequence of the Cellulolytic Bacterium Bacteroides (Pseudobacteroides) cellulosolvens ATCC 35603.</title>
        <authorList>
            <person name="Dassa B."/>
            <person name="Utturkar S.M."/>
            <person name="Klingeman D.M."/>
            <person name="Hurt R.A."/>
            <person name="Keller M."/>
            <person name="Xu J."/>
            <person name="Reddy Y.H.K."/>
            <person name="Borovok I."/>
            <person name="Grinberg I.R."/>
            <person name="Lamed R."/>
            <person name="Zhivin O."/>
            <person name="Bayer E.A."/>
            <person name="Brown S.D."/>
        </authorList>
    </citation>
    <scope>NUCLEOTIDE SEQUENCE [LARGE SCALE GENOMIC DNA]</scope>
    <source>
        <strain evidence="4">DSM 2933</strain>
    </source>
</reference>
<keyword evidence="1" id="KW-0472">Membrane</keyword>
<feature type="transmembrane region" description="Helical" evidence="1">
    <location>
        <begin position="6"/>
        <end position="25"/>
    </location>
</feature>
<dbReference type="InterPro" id="IPR001932">
    <property type="entry name" value="PPM-type_phosphatase-like_dom"/>
</dbReference>
<dbReference type="OrthoDB" id="9801841at2"/>
<evidence type="ECO:0000313" key="4">
    <source>
        <dbReference type="Proteomes" id="UP000036923"/>
    </source>
</evidence>
<dbReference type="RefSeq" id="WP_050753960.1">
    <property type="nucleotide sequence ID" value="NZ_LGTC01000001.1"/>
</dbReference>
<dbReference type="Proteomes" id="UP000036923">
    <property type="component" value="Unassembled WGS sequence"/>
</dbReference>
<feature type="domain" description="PPM-type phosphatase" evidence="2">
    <location>
        <begin position="39"/>
        <end position="277"/>
    </location>
</feature>
<keyword evidence="4" id="KW-1185">Reference proteome</keyword>
<keyword evidence="1" id="KW-0812">Transmembrane</keyword>
<dbReference type="PANTHER" id="PTHR13832">
    <property type="entry name" value="PROTEIN PHOSPHATASE 2C"/>
    <property type="match status" value="1"/>
</dbReference>
<dbReference type="Gene3D" id="3.60.40.10">
    <property type="entry name" value="PPM-type phosphatase domain"/>
    <property type="match status" value="1"/>
</dbReference>
<dbReference type="EMBL" id="LGTC01000001">
    <property type="protein sequence ID" value="KNY30465.1"/>
    <property type="molecule type" value="Genomic_DNA"/>
</dbReference>
<dbReference type="STRING" id="398512.Bccel_5745"/>
<organism evidence="3 4">
    <name type="scientific">Pseudobacteroides cellulosolvens ATCC 35603 = DSM 2933</name>
    <dbReference type="NCBI Taxonomy" id="398512"/>
    <lineage>
        <taxon>Bacteria</taxon>
        <taxon>Bacillati</taxon>
        <taxon>Bacillota</taxon>
        <taxon>Clostridia</taxon>
        <taxon>Eubacteriales</taxon>
        <taxon>Oscillospiraceae</taxon>
        <taxon>Pseudobacteroides</taxon>
    </lineage>
</organism>
<protein>
    <submittedName>
        <fullName evidence="3">Protein serine/threonine phosphatase</fullName>
    </submittedName>
</protein>
<dbReference type="SMART" id="SM00331">
    <property type="entry name" value="PP2C_SIG"/>
    <property type="match status" value="1"/>
</dbReference>
<dbReference type="AlphaFoldDB" id="A0A0L6JY38"/>
<dbReference type="SMART" id="SM00332">
    <property type="entry name" value="PP2Cc"/>
    <property type="match status" value="1"/>
</dbReference>
<dbReference type="eggNOG" id="COG0631">
    <property type="taxonomic scope" value="Bacteria"/>
</dbReference>
<accession>A0A0L6JY38</accession>
<dbReference type="PANTHER" id="PTHR13832:SF827">
    <property type="entry name" value="PROTEIN PHOSPHATASE 1L"/>
    <property type="match status" value="1"/>
</dbReference>
<name>A0A0L6JY38_9FIRM</name>
<dbReference type="SUPFAM" id="SSF81606">
    <property type="entry name" value="PP2C-like"/>
    <property type="match status" value="1"/>
</dbReference>
<dbReference type="GO" id="GO:0004722">
    <property type="term" value="F:protein serine/threonine phosphatase activity"/>
    <property type="evidence" value="ECO:0007669"/>
    <property type="project" value="InterPro"/>
</dbReference>
<dbReference type="CDD" id="cd00143">
    <property type="entry name" value="PP2Cc"/>
    <property type="match status" value="1"/>
</dbReference>
<dbReference type="Pfam" id="PF13672">
    <property type="entry name" value="PP2C_2"/>
    <property type="match status" value="1"/>
</dbReference>
<comment type="caution">
    <text evidence="3">The sequence shown here is derived from an EMBL/GenBank/DDBJ whole genome shotgun (WGS) entry which is preliminary data.</text>
</comment>
<evidence type="ECO:0000313" key="3">
    <source>
        <dbReference type="EMBL" id="KNY30465.1"/>
    </source>
</evidence>
<proteinExistence type="predicted"/>
<dbReference type="PROSITE" id="PS51746">
    <property type="entry name" value="PPM_2"/>
    <property type="match status" value="1"/>
</dbReference>
<keyword evidence="1" id="KW-1133">Transmembrane helix</keyword>
<evidence type="ECO:0000256" key="1">
    <source>
        <dbReference type="SAM" id="Phobius"/>
    </source>
</evidence>
<dbReference type="PATRIC" id="fig|398512.5.peg.6023"/>
<sequence>MMEYLQGPYVFVLISLLVVCALFYIRYRLINMKKDNYIVIGNGQTIGKRDEQEDSFSTVENEKGIMAVLADGMGGYTNGKVSSSIAVNTFIEEFSNSYSIYPIEDFFRNVSRISNRAILDKSKGSRSGTTLVSVIVTDEMLYWASIGDSAIALFRNGEVMNLNKKHIFESELEQQYISGKISEEQMLNNPMKKRITSYLGAEVLKDIEICEKPIKLKRGDKVILCSDGVYNSITEIEMETIMAERIKPYEVAEEIIEMIKAKNFPKQDNATIVILEVCQ</sequence>
<dbReference type="InterPro" id="IPR015655">
    <property type="entry name" value="PP2C"/>
</dbReference>